<dbReference type="InterPro" id="IPR023346">
    <property type="entry name" value="Lysozyme-like_dom_sf"/>
</dbReference>
<keyword evidence="4" id="KW-1185">Reference proteome</keyword>
<dbReference type="InterPro" id="IPR018537">
    <property type="entry name" value="Peptidoglycan-bd_3"/>
</dbReference>
<dbReference type="SUPFAM" id="SSF53955">
    <property type="entry name" value="Lysozyme-like"/>
    <property type="match status" value="1"/>
</dbReference>
<evidence type="ECO:0000259" key="2">
    <source>
        <dbReference type="Pfam" id="PF09374"/>
    </source>
</evidence>
<dbReference type="Pfam" id="PF09374">
    <property type="entry name" value="PG_binding_3"/>
    <property type="match status" value="1"/>
</dbReference>
<dbReference type="InterPro" id="IPR008565">
    <property type="entry name" value="TtsA-like_GH18_dom"/>
</dbReference>
<feature type="domain" description="TtsA-like Glycoside hydrolase family 108" evidence="1">
    <location>
        <begin position="18"/>
        <end position="98"/>
    </location>
</feature>
<organism evidence="3 4">
    <name type="scientific">Sphingomonas dokdonensis</name>
    <dbReference type="NCBI Taxonomy" id="344880"/>
    <lineage>
        <taxon>Bacteria</taxon>
        <taxon>Pseudomonadati</taxon>
        <taxon>Pseudomonadota</taxon>
        <taxon>Alphaproteobacteria</taxon>
        <taxon>Sphingomonadales</taxon>
        <taxon>Sphingomonadaceae</taxon>
        <taxon>Sphingomonas</taxon>
    </lineage>
</organism>
<sequence length="194" mass="20963">MANKRTIAGIALALITGVIALEGGYVNDPLDPGGETNKGITKRVAVAKGYTGPMRTIPHDVVVSIYYDDYLAAPGYEPLIAIDAAVTEELFDTTVNMGPARPGRWFQQSINAQCGARLVVDGRVGPATIAAYSTCQRHLGAGPLCMATLDRLDGLQRAEYDRLVRARPALKRFHRGWTTHRIGNVDRTKCRAAA</sequence>
<dbReference type="RefSeq" id="WP_245829587.1">
    <property type="nucleotide sequence ID" value="NZ_NBBI01000013.1"/>
</dbReference>
<feature type="domain" description="Peptidoglycan binding" evidence="2">
    <location>
        <begin position="102"/>
        <end position="180"/>
    </location>
</feature>
<dbReference type="Proteomes" id="UP000197290">
    <property type="component" value="Unassembled WGS sequence"/>
</dbReference>
<protein>
    <submittedName>
        <fullName evidence="3">Putative peptidoglycan domain protein</fullName>
    </submittedName>
</protein>
<dbReference type="CDD" id="cd13926">
    <property type="entry name" value="N-acetylmuramidase_GH108"/>
    <property type="match status" value="1"/>
</dbReference>
<dbReference type="Pfam" id="PF05838">
    <property type="entry name" value="Glyco_hydro_108"/>
    <property type="match status" value="1"/>
</dbReference>
<evidence type="ECO:0000259" key="1">
    <source>
        <dbReference type="Pfam" id="PF05838"/>
    </source>
</evidence>
<dbReference type="EMBL" id="NBBI01000013">
    <property type="protein sequence ID" value="OWK27589.1"/>
    <property type="molecule type" value="Genomic_DNA"/>
</dbReference>
<gene>
    <name evidence="3" type="ORF">SPDO_32720</name>
</gene>
<evidence type="ECO:0000313" key="3">
    <source>
        <dbReference type="EMBL" id="OWK27589.1"/>
    </source>
</evidence>
<name>A0A245ZD17_9SPHN</name>
<comment type="caution">
    <text evidence="3">The sequence shown here is derived from an EMBL/GenBank/DDBJ whole genome shotgun (WGS) entry which is preliminary data.</text>
</comment>
<accession>A0A245ZD17</accession>
<evidence type="ECO:0000313" key="4">
    <source>
        <dbReference type="Proteomes" id="UP000197290"/>
    </source>
</evidence>
<proteinExistence type="predicted"/>
<reference evidence="3 4" key="1">
    <citation type="submission" date="2017-03" db="EMBL/GenBank/DDBJ databases">
        <title>Genome sequence of Sphingomonas dokdonensis DSM 21029.</title>
        <authorList>
            <person name="Poehlein A."/>
            <person name="Wuebbeler J.H."/>
            <person name="Steinbuechel A."/>
            <person name="Daniel R."/>
        </authorList>
    </citation>
    <scope>NUCLEOTIDE SEQUENCE [LARGE SCALE GENOMIC DNA]</scope>
    <source>
        <strain evidence="3 4">DSM 21029</strain>
    </source>
</reference>
<dbReference type="Gene3D" id="1.20.141.10">
    <property type="entry name" value="Chitosanase, subunit A, domain 1"/>
    <property type="match status" value="1"/>
</dbReference>
<dbReference type="AlphaFoldDB" id="A0A245ZD17"/>